<organism evidence="9 10">
    <name type="scientific">Crocodylus porosus</name>
    <name type="common">Saltwater crocodile</name>
    <name type="synonym">Estuarine crocodile</name>
    <dbReference type="NCBI Taxonomy" id="8502"/>
    <lineage>
        <taxon>Eukaryota</taxon>
        <taxon>Metazoa</taxon>
        <taxon>Chordata</taxon>
        <taxon>Craniata</taxon>
        <taxon>Vertebrata</taxon>
        <taxon>Euteleostomi</taxon>
        <taxon>Archelosauria</taxon>
        <taxon>Archosauria</taxon>
        <taxon>Crocodylia</taxon>
        <taxon>Longirostres</taxon>
        <taxon>Crocodylidae</taxon>
        <taxon>Crocodylus</taxon>
    </lineage>
</organism>
<gene>
    <name evidence="9" type="primary">IL36RN</name>
</gene>
<evidence type="ECO:0000256" key="6">
    <source>
        <dbReference type="ARBA" id="ARBA00023180"/>
    </source>
</evidence>
<dbReference type="AlphaFoldDB" id="A0A7M4F7S1"/>
<comment type="similarity">
    <text evidence="2 8">Belongs to the IL-1 family.</text>
</comment>
<dbReference type="SMART" id="SM00125">
    <property type="entry name" value="IL1"/>
    <property type="match status" value="1"/>
</dbReference>
<evidence type="ECO:0000256" key="5">
    <source>
        <dbReference type="ARBA" id="ARBA00023157"/>
    </source>
</evidence>
<dbReference type="GO" id="GO:0019221">
    <property type="term" value="P:cytokine-mediated signaling pathway"/>
    <property type="evidence" value="ECO:0007669"/>
    <property type="project" value="TreeGrafter"/>
</dbReference>
<dbReference type="PANTHER" id="PTHR10078:SF28">
    <property type="entry name" value="INTERLEUKIN-1 RECEPTOR ANTAGONIST PROTEIN"/>
    <property type="match status" value="1"/>
</dbReference>
<dbReference type="GO" id="GO:0019732">
    <property type="term" value="P:antifungal humoral response"/>
    <property type="evidence" value="ECO:0007669"/>
    <property type="project" value="Ensembl"/>
</dbReference>
<protein>
    <recommendedName>
        <fullName evidence="8">Interleukin-1</fullName>
    </recommendedName>
</protein>
<name>A0A7M4F7S1_CROPO</name>
<keyword evidence="4" id="KW-0732">Signal</keyword>
<dbReference type="GO" id="GO:0001960">
    <property type="term" value="P:negative regulation of cytokine-mediated signaling pathway"/>
    <property type="evidence" value="ECO:0007669"/>
    <property type="project" value="Ensembl"/>
</dbReference>
<evidence type="ECO:0000256" key="3">
    <source>
        <dbReference type="ARBA" id="ARBA00022525"/>
    </source>
</evidence>
<dbReference type="SUPFAM" id="SSF50353">
    <property type="entry name" value="Cytokine"/>
    <property type="match status" value="1"/>
</dbReference>
<accession>A0A7M4F7S1</accession>
<dbReference type="Ensembl" id="ENSCPRT00005023746.1">
    <property type="protein sequence ID" value="ENSCPRP00005020321.1"/>
    <property type="gene ID" value="ENSCPRG00005014148.1"/>
</dbReference>
<dbReference type="InterPro" id="IPR003297">
    <property type="entry name" value="IL-1RA/IL-36"/>
</dbReference>
<dbReference type="GO" id="GO:0002437">
    <property type="term" value="P:inflammatory response to antigenic stimulus"/>
    <property type="evidence" value="ECO:0007669"/>
    <property type="project" value="TreeGrafter"/>
</dbReference>
<evidence type="ECO:0000256" key="1">
    <source>
        <dbReference type="ARBA" id="ARBA00004613"/>
    </source>
</evidence>
<dbReference type="GO" id="GO:0032689">
    <property type="term" value="P:negative regulation of type II interferon production"/>
    <property type="evidence" value="ECO:0007669"/>
    <property type="project" value="Ensembl"/>
</dbReference>
<comment type="function">
    <text evidence="7">Anti-inflammatory antagonist of interleukin-1 family of proinflammatory cytokines such as interleukin-1beta/IL1B and interleukin-1alpha/IL1A. Protects from immune dysregulation and uncontrolled systemic inflammation triggered by IL1 for a range of innate stimulatory agents such as pathogens.</text>
</comment>
<dbReference type="GO" id="GO:0005125">
    <property type="term" value="F:cytokine activity"/>
    <property type="evidence" value="ECO:0007669"/>
    <property type="project" value="UniProtKB-UniRule"/>
</dbReference>
<dbReference type="GO" id="GO:0010628">
    <property type="term" value="P:positive regulation of gene expression"/>
    <property type="evidence" value="ECO:0007669"/>
    <property type="project" value="TreeGrafter"/>
</dbReference>
<evidence type="ECO:0000256" key="8">
    <source>
        <dbReference type="RuleBase" id="RU003753"/>
    </source>
</evidence>
<reference evidence="9" key="2">
    <citation type="submission" date="2025-09" db="UniProtKB">
        <authorList>
            <consortium name="Ensembl"/>
        </authorList>
    </citation>
    <scope>IDENTIFICATION</scope>
</reference>
<evidence type="ECO:0000256" key="2">
    <source>
        <dbReference type="ARBA" id="ARBA00010448"/>
    </source>
</evidence>
<dbReference type="GO" id="GO:0071222">
    <property type="term" value="P:cellular response to lipopolysaccharide"/>
    <property type="evidence" value="ECO:0007669"/>
    <property type="project" value="TreeGrafter"/>
</dbReference>
<proteinExistence type="inferred from homology"/>
<evidence type="ECO:0000256" key="4">
    <source>
        <dbReference type="ARBA" id="ARBA00022729"/>
    </source>
</evidence>
<reference evidence="9" key="1">
    <citation type="submission" date="2025-08" db="UniProtKB">
        <authorList>
            <consortium name="Ensembl"/>
        </authorList>
    </citation>
    <scope>IDENTIFICATION</scope>
</reference>
<dbReference type="GO" id="GO:0032700">
    <property type="term" value="P:negative regulation of interleukin-17 production"/>
    <property type="evidence" value="ECO:0007669"/>
    <property type="project" value="Ensembl"/>
</dbReference>
<dbReference type="GeneTree" id="ENSGT00950000182943"/>
<evidence type="ECO:0000313" key="9">
    <source>
        <dbReference type="Ensembl" id="ENSCPRP00005020321.1"/>
    </source>
</evidence>
<dbReference type="PRINTS" id="PR00264">
    <property type="entry name" value="INTERLEUKIN1"/>
</dbReference>
<dbReference type="Pfam" id="PF00340">
    <property type="entry name" value="IL1"/>
    <property type="match status" value="1"/>
</dbReference>
<dbReference type="PRINTS" id="PR01360">
    <property type="entry name" value="INTRLEUKIN1X"/>
</dbReference>
<dbReference type="Proteomes" id="UP000594220">
    <property type="component" value="Unplaced"/>
</dbReference>
<keyword evidence="5" id="KW-1015">Disulfide bond</keyword>
<dbReference type="InterPro" id="IPR008996">
    <property type="entry name" value="IL1/FGF"/>
</dbReference>
<evidence type="ECO:0000256" key="7">
    <source>
        <dbReference type="ARBA" id="ARBA00034096"/>
    </source>
</evidence>
<dbReference type="Gene3D" id="2.80.10.50">
    <property type="match status" value="1"/>
</dbReference>
<sequence>MPGPTILTVTLCSMPLCRGRDPSQIKVICPPPTADTISMVPNQFLEEENYPITMGIKGGKNCLSCGMASEPQLQLEDQEITMISGSQSDALCFTFFNTPQGNTNRFQSAAYPGWFLCTSQKSNDPVSLTNQLGQVNITDFYFGHKN</sequence>
<dbReference type="PROSITE" id="PS00253">
    <property type="entry name" value="INTERLEUKIN_1"/>
    <property type="match status" value="1"/>
</dbReference>
<comment type="subcellular location">
    <subcellularLocation>
        <location evidence="1 8">Secreted</location>
    </subcellularLocation>
</comment>
<dbReference type="InterPro" id="IPR000975">
    <property type="entry name" value="IL-1_fam"/>
</dbReference>
<keyword evidence="6" id="KW-0325">Glycoprotein</keyword>
<keyword evidence="10" id="KW-1185">Reference proteome</keyword>
<dbReference type="OMA" id="IMELYAG"/>
<dbReference type="InterPro" id="IPR020877">
    <property type="entry name" value="IL-1_CS"/>
</dbReference>
<keyword evidence="3 8" id="KW-0964">Secreted</keyword>
<dbReference type="GO" id="GO:0005615">
    <property type="term" value="C:extracellular space"/>
    <property type="evidence" value="ECO:0007669"/>
    <property type="project" value="InterPro"/>
</dbReference>
<dbReference type="GO" id="GO:0005149">
    <property type="term" value="F:interleukin-1 receptor binding"/>
    <property type="evidence" value="ECO:0007669"/>
    <property type="project" value="UniProtKB-UniRule"/>
</dbReference>
<dbReference type="PANTHER" id="PTHR10078">
    <property type="entry name" value="INTERLEUKIN-1 FAMILY MEMBER"/>
    <property type="match status" value="1"/>
</dbReference>
<evidence type="ECO:0000313" key="10">
    <source>
        <dbReference type="Proteomes" id="UP000594220"/>
    </source>
</evidence>